<dbReference type="PANTHER" id="PTHR11070">
    <property type="entry name" value="UVRD / RECB / PCRA DNA HELICASE FAMILY MEMBER"/>
    <property type="match status" value="1"/>
</dbReference>
<evidence type="ECO:0000313" key="8">
    <source>
        <dbReference type="Proteomes" id="UP000276345"/>
    </source>
</evidence>
<keyword evidence="1" id="KW-0547">Nucleotide-binding</keyword>
<evidence type="ECO:0000313" key="7">
    <source>
        <dbReference type="EMBL" id="VEA09942.1"/>
    </source>
</evidence>
<name>A0A3S4H3Q2_SALET</name>
<dbReference type="GO" id="GO:0033202">
    <property type="term" value="C:DNA helicase complex"/>
    <property type="evidence" value="ECO:0007669"/>
    <property type="project" value="TreeGrafter"/>
</dbReference>
<dbReference type="InterPro" id="IPR014017">
    <property type="entry name" value="DNA_helicase_UvrD-like_C"/>
</dbReference>
<dbReference type="PANTHER" id="PTHR11070:SF2">
    <property type="entry name" value="ATP-DEPENDENT DNA HELICASE SRS2"/>
    <property type="match status" value="1"/>
</dbReference>
<dbReference type="SUPFAM" id="SSF52540">
    <property type="entry name" value="P-loop containing nucleoside triphosphate hydrolases"/>
    <property type="match status" value="1"/>
</dbReference>
<dbReference type="GO" id="GO:0000725">
    <property type="term" value="P:recombinational repair"/>
    <property type="evidence" value="ECO:0007669"/>
    <property type="project" value="TreeGrafter"/>
</dbReference>
<evidence type="ECO:0000256" key="5">
    <source>
        <dbReference type="ARBA" id="ARBA00034923"/>
    </source>
</evidence>
<evidence type="ECO:0000256" key="1">
    <source>
        <dbReference type="ARBA" id="ARBA00022741"/>
    </source>
</evidence>
<organism evidence="7 8">
    <name type="scientific">Salmonella enterica subsp. enterica serovar Sanjuan</name>
    <dbReference type="NCBI Taxonomy" id="1160765"/>
    <lineage>
        <taxon>Bacteria</taxon>
        <taxon>Pseudomonadati</taxon>
        <taxon>Pseudomonadota</taxon>
        <taxon>Gammaproteobacteria</taxon>
        <taxon>Enterobacterales</taxon>
        <taxon>Enterobacteriaceae</taxon>
        <taxon>Salmonella</taxon>
    </lineage>
</organism>
<keyword evidence="4" id="KW-0067">ATP-binding</keyword>
<dbReference type="GO" id="GO:0003677">
    <property type="term" value="F:DNA binding"/>
    <property type="evidence" value="ECO:0007669"/>
    <property type="project" value="InterPro"/>
</dbReference>
<protein>
    <recommendedName>
        <fullName evidence="5">DNA 3'-5' helicase II</fullName>
    </recommendedName>
</protein>
<sequence>MVNRIKTWQDNGGALAQCAILYRSNAQSRVLEEALLQASMPYRIYGGMRFFERQEIKDALSYLRLIANRNDDAAFERVVNTPTRGIGDRTLDVVRQTSRDRQLTLWQACRALLQEKALAGRAASALQRFMELIDALAQETADMPLHVQTDRGDQRFRPAHHV</sequence>
<keyword evidence="2 7" id="KW-0378">Hydrolase</keyword>
<keyword evidence="3 7" id="KW-0347">Helicase</keyword>
<dbReference type="Proteomes" id="UP000276345">
    <property type="component" value="Chromosome"/>
</dbReference>
<dbReference type="GO" id="GO:0005524">
    <property type="term" value="F:ATP binding"/>
    <property type="evidence" value="ECO:0007669"/>
    <property type="project" value="UniProtKB-KW"/>
</dbReference>
<dbReference type="InterPro" id="IPR000212">
    <property type="entry name" value="DNA_helicase_UvrD/REP"/>
</dbReference>
<dbReference type="Gene3D" id="1.10.486.10">
    <property type="entry name" value="PCRA, domain 4"/>
    <property type="match status" value="1"/>
</dbReference>
<reference evidence="7 8" key="1">
    <citation type="submission" date="2018-12" db="EMBL/GenBank/DDBJ databases">
        <authorList>
            <consortium name="Pathogen Informatics"/>
        </authorList>
    </citation>
    <scope>NUCLEOTIDE SEQUENCE [LARGE SCALE GENOMIC DNA]</scope>
    <source>
        <strain evidence="7 8">NCTC7406</strain>
    </source>
</reference>
<dbReference type="InterPro" id="IPR027417">
    <property type="entry name" value="P-loop_NTPase"/>
</dbReference>
<dbReference type="GO" id="GO:0016787">
    <property type="term" value="F:hydrolase activity"/>
    <property type="evidence" value="ECO:0007669"/>
    <property type="project" value="UniProtKB-KW"/>
</dbReference>
<accession>A0A3S4H3Q2</accession>
<dbReference type="PROSITE" id="PS51217">
    <property type="entry name" value="UVRD_HELICASE_CTER"/>
    <property type="match status" value="1"/>
</dbReference>
<gene>
    <name evidence="7" type="primary">uvrD_2</name>
    <name evidence="7" type="ORF">NCTC7406_05227</name>
</gene>
<dbReference type="EMBL" id="LR134142">
    <property type="protein sequence ID" value="VEA09942.1"/>
    <property type="molecule type" value="Genomic_DNA"/>
</dbReference>
<feature type="domain" description="UvrD-like helicase C-terminal" evidence="6">
    <location>
        <begin position="1"/>
        <end position="162"/>
    </location>
</feature>
<dbReference type="Pfam" id="PF13361">
    <property type="entry name" value="UvrD_C"/>
    <property type="match status" value="1"/>
</dbReference>
<evidence type="ECO:0000256" key="4">
    <source>
        <dbReference type="ARBA" id="ARBA00022840"/>
    </source>
</evidence>
<evidence type="ECO:0000259" key="6">
    <source>
        <dbReference type="PROSITE" id="PS51217"/>
    </source>
</evidence>
<evidence type="ECO:0000256" key="2">
    <source>
        <dbReference type="ARBA" id="ARBA00022801"/>
    </source>
</evidence>
<dbReference type="GO" id="GO:0005829">
    <property type="term" value="C:cytosol"/>
    <property type="evidence" value="ECO:0007669"/>
    <property type="project" value="TreeGrafter"/>
</dbReference>
<proteinExistence type="predicted"/>
<dbReference type="Gene3D" id="3.40.50.300">
    <property type="entry name" value="P-loop containing nucleotide triphosphate hydrolases"/>
    <property type="match status" value="1"/>
</dbReference>
<evidence type="ECO:0000256" key="3">
    <source>
        <dbReference type="ARBA" id="ARBA00022806"/>
    </source>
</evidence>
<dbReference type="GO" id="GO:0043138">
    <property type="term" value="F:3'-5' DNA helicase activity"/>
    <property type="evidence" value="ECO:0007669"/>
    <property type="project" value="TreeGrafter"/>
</dbReference>
<dbReference type="AlphaFoldDB" id="A0A3S4H3Q2"/>